<evidence type="ECO:0000313" key="2">
    <source>
        <dbReference type="Proteomes" id="UP000178615"/>
    </source>
</evidence>
<sequence>MKAAYYSYFLLIKNKKIEGSGEDPKLKVYSEPVKNTIGKHKLRWVQKFVPSGIQILIYDID</sequence>
<dbReference type="AlphaFoldDB" id="A0A1F4UKS4"/>
<comment type="caution">
    <text evidence="1">The sequence shown here is derived from an EMBL/GenBank/DDBJ whole genome shotgun (WGS) entry which is preliminary data.</text>
</comment>
<proteinExistence type="predicted"/>
<gene>
    <name evidence="1" type="ORF">A2V49_04340</name>
</gene>
<dbReference type="EMBL" id="MEUV01000032">
    <property type="protein sequence ID" value="OGC45499.1"/>
    <property type="molecule type" value="Genomic_DNA"/>
</dbReference>
<name>A0A1F4UKS4_UNCKA</name>
<protein>
    <submittedName>
        <fullName evidence="1">Uncharacterized protein</fullName>
    </submittedName>
</protein>
<reference evidence="1 2" key="1">
    <citation type="journal article" date="2016" name="Nat. Commun.">
        <title>Thousands of microbial genomes shed light on interconnected biogeochemical processes in an aquifer system.</title>
        <authorList>
            <person name="Anantharaman K."/>
            <person name="Brown C.T."/>
            <person name="Hug L.A."/>
            <person name="Sharon I."/>
            <person name="Castelle C.J."/>
            <person name="Probst A.J."/>
            <person name="Thomas B.C."/>
            <person name="Singh A."/>
            <person name="Wilkins M.J."/>
            <person name="Karaoz U."/>
            <person name="Brodie E.L."/>
            <person name="Williams K.H."/>
            <person name="Hubbard S.S."/>
            <person name="Banfield J.F."/>
        </authorList>
    </citation>
    <scope>NUCLEOTIDE SEQUENCE [LARGE SCALE GENOMIC DNA]</scope>
</reference>
<organism evidence="1 2">
    <name type="scientific">candidate division WWE3 bacterium RBG_19FT_COMBO_34_6</name>
    <dbReference type="NCBI Taxonomy" id="1802612"/>
    <lineage>
        <taxon>Bacteria</taxon>
        <taxon>Katanobacteria</taxon>
    </lineage>
</organism>
<dbReference type="Proteomes" id="UP000178615">
    <property type="component" value="Unassembled WGS sequence"/>
</dbReference>
<accession>A0A1F4UKS4</accession>
<evidence type="ECO:0000313" key="1">
    <source>
        <dbReference type="EMBL" id="OGC45499.1"/>
    </source>
</evidence>